<proteinExistence type="predicted"/>
<gene>
    <name evidence="1" type="ORF">SAMN06295900_102329</name>
</gene>
<dbReference type="AlphaFoldDB" id="A0A1X7D2V6"/>
<organism evidence="1 2">
    <name type="scientific">Trinickia caryophylli</name>
    <name type="common">Paraburkholderia caryophylli</name>
    <dbReference type="NCBI Taxonomy" id="28094"/>
    <lineage>
        <taxon>Bacteria</taxon>
        <taxon>Pseudomonadati</taxon>
        <taxon>Pseudomonadota</taxon>
        <taxon>Betaproteobacteria</taxon>
        <taxon>Burkholderiales</taxon>
        <taxon>Burkholderiaceae</taxon>
        <taxon>Trinickia</taxon>
    </lineage>
</organism>
<dbReference type="Proteomes" id="UP000192911">
    <property type="component" value="Unassembled WGS sequence"/>
</dbReference>
<keyword evidence="2" id="KW-1185">Reference proteome</keyword>
<reference evidence="2" key="1">
    <citation type="submission" date="2017-04" db="EMBL/GenBank/DDBJ databases">
        <authorList>
            <person name="Varghese N."/>
            <person name="Submissions S."/>
        </authorList>
    </citation>
    <scope>NUCLEOTIDE SEQUENCE [LARGE SCALE GENOMIC DNA]</scope>
    <source>
        <strain evidence="2">Ballard 720</strain>
    </source>
</reference>
<accession>A0A1X7D2V6</accession>
<sequence>MIASNLCKTQCPFAMVRTSGTRPASSFLCETVRASAETPRRPETGKRFRENVSNRLRVFFATGRADLPNGAAL</sequence>
<name>A0A1X7D2V6_TRICW</name>
<dbReference type="EMBL" id="FXAH01000002">
    <property type="protein sequence ID" value="SMF07820.1"/>
    <property type="molecule type" value="Genomic_DNA"/>
</dbReference>
<protein>
    <submittedName>
        <fullName evidence="1">Uncharacterized protein</fullName>
    </submittedName>
</protein>
<evidence type="ECO:0000313" key="2">
    <source>
        <dbReference type="Proteomes" id="UP000192911"/>
    </source>
</evidence>
<evidence type="ECO:0000313" key="1">
    <source>
        <dbReference type="EMBL" id="SMF07820.1"/>
    </source>
</evidence>